<keyword evidence="7" id="KW-0408">Iron</keyword>
<dbReference type="GO" id="GO:0005829">
    <property type="term" value="C:cytosol"/>
    <property type="evidence" value="ECO:0007669"/>
    <property type="project" value="TreeGrafter"/>
</dbReference>
<dbReference type="InterPro" id="IPR020612">
    <property type="entry name" value="Methylthiotransferase_CS"/>
</dbReference>
<comment type="function">
    <text evidence="2">Catalyzes the methylthiolation of N6-(dimethylallyl)adenosine (i(6)A), leading to the formation of 2-methylthio-N6-(dimethylallyl)adenosine (ms(2)i(6)A) at position 37 in tRNAs that read codons beginning with uridine.</text>
</comment>
<evidence type="ECO:0000259" key="14">
    <source>
        <dbReference type="PROSITE" id="PS51449"/>
    </source>
</evidence>
<dbReference type="InterPro" id="IPR058240">
    <property type="entry name" value="rSAM_sf"/>
</dbReference>
<dbReference type="Gene3D" id="3.40.50.12160">
    <property type="entry name" value="Methylthiotransferase, N-terminal domain"/>
    <property type="match status" value="1"/>
</dbReference>
<keyword evidence="5" id="KW-0949">S-adenosyl-L-methionine</keyword>
<dbReference type="FunFam" id="3.80.30.20:FF:000001">
    <property type="entry name" value="tRNA-2-methylthio-N(6)-dimethylallyladenosine synthase 2"/>
    <property type="match status" value="1"/>
</dbReference>
<evidence type="ECO:0000256" key="10">
    <source>
        <dbReference type="ARBA" id="ARBA00068570"/>
    </source>
</evidence>
<dbReference type="InterPro" id="IPR023404">
    <property type="entry name" value="rSAM_horseshoe"/>
</dbReference>
<dbReference type="PROSITE" id="PS01278">
    <property type="entry name" value="MTTASE_RADICAL"/>
    <property type="match status" value="1"/>
</dbReference>
<dbReference type="SMART" id="SM00729">
    <property type="entry name" value="Elp3"/>
    <property type="match status" value="1"/>
</dbReference>
<keyword evidence="4 16" id="KW-0808">Transferase</keyword>
<proteinExistence type="predicted"/>
<evidence type="ECO:0000256" key="3">
    <source>
        <dbReference type="ARBA" id="ARBA00022485"/>
    </source>
</evidence>
<evidence type="ECO:0000313" key="16">
    <source>
        <dbReference type="EMBL" id="PIR78225.1"/>
    </source>
</evidence>
<dbReference type="Pfam" id="PF04055">
    <property type="entry name" value="Radical_SAM"/>
    <property type="match status" value="1"/>
</dbReference>
<gene>
    <name evidence="16" type="primary">miaB</name>
    <name evidence="16" type="ORF">COU28_02740</name>
</gene>
<dbReference type="InterPro" id="IPR006638">
    <property type="entry name" value="Elp3/MiaA/NifB-like_rSAM"/>
</dbReference>
<evidence type="ECO:0000256" key="7">
    <source>
        <dbReference type="ARBA" id="ARBA00023004"/>
    </source>
</evidence>
<keyword evidence="3" id="KW-0004">4Fe-4S</keyword>
<evidence type="ECO:0000259" key="15">
    <source>
        <dbReference type="PROSITE" id="PS51918"/>
    </source>
</evidence>
<protein>
    <recommendedName>
        <fullName evidence="10">tRNA-2-methylthio-N(6)-dimethylallyladenosine synthase</fullName>
        <ecNumber evidence="9">2.8.4.3</ecNumber>
    </recommendedName>
    <alternativeName>
        <fullName evidence="12">(Dimethylallyl)adenosine tRNA methylthiotransferase MiaB</fullName>
    </alternativeName>
    <alternativeName>
        <fullName evidence="11">tRNA-i(6)A37 methylthiotransferase</fullName>
    </alternativeName>
</protein>
<dbReference type="Gene3D" id="3.80.30.20">
    <property type="entry name" value="tm_1862 like domain"/>
    <property type="match status" value="1"/>
</dbReference>
<evidence type="ECO:0000256" key="8">
    <source>
        <dbReference type="ARBA" id="ARBA00023014"/>
    </source>
</evidence>
<feature type="domain" description="Radical SAM core" evidence="15">
    <location>
        <begin position="145"/>
        <end position="384"/>
    </location>
</feature>
<dbReference type="GO" id="GO:0046872">
    <property type="term" value="F:metal ion binding"/>
    <property type="evidence" value="ECO:0007669"/>
    <property type="project" value="UniProtKB-KW"/>
</dbReference>
<evidence type="ECO:0000259" key="13">
    <source>
        <dbReference type="PROSITE" id="PS50926"/>
    </source>
</evidence>
<feature type="domain" description="MTTase N-terminal" evidence="14">
    <location>
        <begin position="10"/>
        <end position="127"/>
    </location>
</feature>
<evidence type="ECO:0000256" key="9">
    <source>
        <dbReference type="ARBA" id="ARBA00033765"/>
    </source>
</evidence>
<dbReference type="GO" id="GO:0051539">
    <property type="term" value="F:4 iron, 4 sulfur cluster binding"/>
    <property type="evidence" value="ECO:0007669"/>
    <property type="project" value="UniProtKB-KW"/>
</dbReference>
<evidence type="ECO:0000256" key="6">
    <source>
        <dbReference type="ARBA" id="ARBA00022723"/>
    </source>
</evidence>
<dbReference type="InterPro" id="IPR038135">
    <property type="entry name" value="Methylthiotransferase_N_sf"/>
</dbReference>
<dbReference type="NCBIfam" id="TIGR00089">
    <property type="entry name" value="MiaB/RimO family radical SAM methylthiotransferase"/>
    <property type="match status" value="1"/>
</dbReference>
<dbReference type="CDD" id="cd01335">
    <property type="entry name" value="Radical_SAM"/>
    <property type="match status" value="1"/>
</dbReference>
<dbReference type="SFLD" id="SFLDG01061">
    <property type="entry name" value="methylthiotransferase"/>
    <property type="match status" value="1"/>
</dbReference>
<dbReference type="InterPro" id="IPR013848">
    <property type="entry name" value="Methylthiotransferase_N"/>
</dbReference>
<name>A0A2H0TYB2_9BACT</name>
<dbReference type="PROSITE" id="PS51918">
    <property type="entry name" value="RADICAL_SAM"/>
    <property type="match status" value="1"/>
</dbReference>
<dbReference type="InterPro" id="IPR005839">
    <property type="entry name" value="Methylthiotransferase"/>
</dbReference>
<evidence type="ECO:0000313" key="17">
    <source>
        <dbReference type="Proteomes" id="UP000230852"/>
    </source>
</evidence>
<evidence type="ECO:0000256" key="11">
    <source>
        <dbReference type="ARBA" id="ARBA00080698"/>
    </source>
</evidence>
<evidence type="ECO:0000256" key="1">
    <source>
        <dbReference type="ARBA" id="ARBA00001966"/>
    </source>
</evidence>
<evidence type="ECO:0000256" key="4">
    <source>
        <dbReference type="ARBA" id="ARBA00022679"/>
    </source>
</evidence>
<dbReference type="SFLD" id="SFLDF00273">
    <property type="entry name" value="(dimethylallyl)adenosine_tRNA"/>
    <property type="match status" value="1"/>
</dbReference>
<dbReference type="GO" id="GO:0035597">
    <property type="term" value="F:tRNA-2-methylthio-N(6)-dimethylallyladenosine(37) synthase activity"/>
    <property type="evidence" value="ECO:0007669"/>
    <property type="project" value="UniProtKB-EC"/>
</dbReference>
<dbReference type="EMBL" id="PFBU01000055">
    <property type="protein sequence ID" value="PIR78225.1"/>
    <property type="molecule type" value="Genomic_DNA"/>
</dbReference>
<evidence type="ECO:0000256" key="12">
    <source>
        <dbReference type="ARBA" id="ARBA00081141"/>
    </source>
</evidence>
<dbReference type="PANTHER" id="PTHR43020">
    <property type="entry name" value="CDK5 REGULATORY SUBUNIT-ASSOCIATED PROTEIN 1"/>
    <property type="match status" value="1"/>
</dbReference>
<dbReference type="PROSITE" id="PS51449">
    <property type="entry name" value="MTTASE_N"/>
    <property type="match status" value="1"/>
</dbReference>
<dbReference type="PANTHER" id="PTHR43020:SF2">
    <property type="entry name" value="MITOCHONDRIAL TRNA METHYLTHIOTRANSFERASE CDK5RAP1"/>
    <property type="match status" value="1"/>
</dbReference>
<comment type="caution">
    <text evidence="16">The sequence shown here is derived from an EMBL/GenBank/DDBJ whole genome shotgun (WGS) entry which is preliminary data.</text>
</comment>
<evidence type="ECO:0000256" key="5">
    <source>
        <dbReference type="ARBA" id="ARBA00022691"/>
    </source>
</evidence>
<comment type="cofactor">
    <cofactor evidence="1">
        <name>[4Fe-4S] cluster</name>
        <dbReference type="ChEBI" id="CHEBI:49883"/>
    </cofactor>
</comment>
<dbReference type="FunFam" id="3.40.50.12160:FF:000003">
    <property type="entry name" value="CDK5 regulatory subunit-associated protein 1"/>
    <property type="match status" value="1"/>
</dbReference>
<dbReference type="PROSITE" id="PS50926">
    <property type="entry name" value="TRAM"/>
    <property type="match status" value="1"/>
</dbReference>
<dbReference type="Proteomes" id="UP000230852">
    <property type="component" value="Unassembled WGS sequence"/>
</dbReference>
<evidence type="ECO:0000256" key="2">
    <source>
        <dbReference type="ARBA" id="ARBA00003234"/>
    </source>
</evidence>
<dbReference type="SUPFAM" id="SSF102114">
    <property type="entry name" value="Radical SAM enzymes"/>
    <property type="match status" value="1"/>
</dbReference>
<dbReference type="SFLD" id="SFLDG01082">
    <property type="entry name" value="B12-binding_domain_containing"/>
    <property type="match status" value="1"/>
</dbReference>
<organism evidence="16 17">
    <name type="scientific">Candidatus Magasanikbacteria bacterium CG10_big_fil_rev_8_21_14_0_10_36_16</name>
    <dbReference type="NCBI Taxonomy" id="1974645"/>
    <lineage>
        <taxon>Bacteria</taxon>
        <taxon>Candidatus Magasanikiibacteriota</taxon>
    </lineage>
</organism>
<dbReference type="NCBIfam" id="TIGR01574">
    <property type="entry name" value="miaB-methiolase"/>
    <property type="match status" value="1"/>
</dbReference>
<dbReference type="AlphaFoldDB" id="A0A2H0TYB2"/>
<dbReference type="Pfam" id="PF01938">
    <property type="entry name" value="TRAM"/>
    <property type="match status" value="1"/>
</dbReference>
<feature type="domain" description="TRAM" evidence="13">
    <location>
        <begin position="387"/>
        <end position="446"/>
    </location>
</feature>
<dbReference type="InterPro" id="IPR002792">
    <property type="entry name" value="TRAM_dom"/>
</dbReference>
<sequence length="446" mass="51653">MKDQQKNKKFHYHILTFGCQMNKNDSERIESIFQSMNMTSTDKPEDADVILMNSCSIRESAEDRIYSFSHEFAKLKEKKPKLIVAVTGCMPGRDADGKLRKRLKSVDLFFPTKDVIMLPKWLSELNPELRPIDLEDDYLSVKPHIKTKFQAFVTLQTGCNQFCTYCVVPYARGMEVNRPLRDILEEVKTLVEDGCLEITLLGQIVNHWIAKEEDKFSLENPYQQNDFAKLLWELNQIEGLERIHWTAPHPIHMDDEVIDALTLPKQLNFIHLPVQSGSSKILKKMNRKHTRELYLETIKKIREKKPDIAIGTDIIVGFCEETEEDFAETVSLYQECDFDIAYTAKYSNRSGTLADKLFPDNVTQDEKKKRWFELQHLMEDIVLRKNQAYLNKNVSVLVDTFKNGMCGGNSREMKRINFPGSPELIGKIVNVVITEAGHWILWAKVL</sequence>
<dbReference type="SFLD" id="SFLDS00029">
    <property type="entry name" value="Radical_SAM"/>
    <property type="match status" value="1"/>
</dbReference>
<dbReference type="EC" id="2.8.4.3" evidence="9"/>
<accession>A0A2H0TYB2</accession>
<reference evidence="17" key="1">
    <citation type="submission" date="2017-09" db="EMBL/GenBank/DDBJ databases">
        <title>Depth-based differentiation of microbial function through sediment-hosted aquifers and enrichment of novel symbionts in the deep terrestrial subsurface.</title>
        <authorList>
            <person name="Probst A.J."/>
            <person name="Ladd B."/>
            <person name="Jarett J.K."/>
            <person name="Geller-Mcgrath D.E."/>
            <person name="Sieber C.M.K."/>
            <person name="Emerson J.B."/>
            <person name="Anantharaman K."/>
            <person name="Thomas B.C."/>
            <person name="Malmstrom R."/>
            <person name="Stieglmeier M."/>
            <person name="Klingl A."/>
            <person name="Woyke T."/>
            <person name="Ryan C.M."/>
            <person name="Banfield J.F."/>
        </authorList>
    </citation>
    <scope>NUCLEOTIDE SEQUENCE [LARGE SCALE GENOMIC DNA]</scope>
</reference>
<dbReference type="InterPro" id="IPR006463">
    <property type="entry name" value="MiaB_methiolase"/>
</dbReference>
<dbReference type="InterPro" id="IPR007197">
    <property type="entry name" value="rSAM"/>
</dbReference>
<keyword evidence="8" id="KW-0411">Iron-sulfur</keyword>
<dbReference type="Pfam" id="PF00919">
    <property type="entry name" value="UPF0004"/>
    <property type="match status" value="1"/>
</dbReference>
<keyword evidence="6" id="KW-0479">Metal-binding</keyword>